<dbReference type="GO" id="GO:0015074">
    <property type="term" value="P:DNA integration"/>
    <property type="evidence" value="ECO:0007669"/>
    <property type="project" value="UniProtKB-KW"/>
</dbReference>
<evidence type="ECO:0000259" key="6">
    <source>
        <dbReference type="PROSITE" id="PS51900"/>
    </source>
</evidence>
<evidence type="ECO:0000259" key="5">
    <source>
        <dbReference type="PROSITE" id="PS51898"/>
    </source>
</evidence>
<dbReference type="PROSITE" id="PS51900">
    <property type="entry name" value="CB"/>
    <property type="match status" value="1"/>
</dbReference>
<dbReference type="PANTHER" id="PTHR30349:SF41">
    <property type="entry name" value="INTEGRASE_RECOMBINASE PROTEIN MJ0367-RELATED"/>
    <property type="match status" value="1"/>
</dbReference>
<dbReference type="Proteomes" id="UP000608662">
    <property type="component" value="Unassembled WGS sequence"/>
</dbReference>
<dbReference type="Pfam" id="PF02899">
    <property type="entry name" value="Phage_int_SAM_1"/>
    <property type="match status" value="1"/>
</dbReference>
<dbReference type="RefSeq" id="WP_170094382.1">
    <property type="nucleotide sequence ID" value="NZ_WOYG01000001.1"/>
</dbReference>
<feature type="domain" description="Core-binding (CB)" evidence="6">
    <location>
        <begin position="8"/>
        <end position="92"/>
    </location>
</feature>
<evidence type="ECO:0000256" key="4">
    <source>
        <dbReference type="PROSITE-ProRule" id="PRU01248"/>
    </source>
</evidence>
<evidence type="ECO:0000256" key="1">
    <source>
        <dbReference type="ARBA" id="ARBA00022908"/>
    </source>
</evidence>
<keyword evidence="2 4" id="KW-0238">DNA-binding</keyword>
<dbReference type="InterPro" id="IPR050090">
    <property type="entry name" value="Tyrosine_recombinase_XerCD"/>
</dbReference>
<dbReference type="InterPro" id="IPR004107">
    <property type="entry name" value="Integrase_SAM-like_N"/>
</dbReference>
<dbReference type="InterPro" id="IPR013762">
    <property type="entry name" value="Integrase-like_cat_sf"/>
</dbReference>
<protein>
    <submittedName>
        <fullName evidence="7">Tyrosine-type recombinase/integrase</fullName>
    </submittedName>
</protein>
<dbReference type="Gene3D" id="1.10.150.130">
    <property type="match status" value="1"/>
</dbReference>
<reference evidence="7" key="1">
    <citation type="submission" date="2019-12" db="EMBL/GenBank/DDBJ databases">
        <title>Whole-genome sequence of Halomicrobium mukohataei pws1.</title>
        <authorList>
            <person name="Verma D.K."/>
            <person name="Gopal K."/>
            <person name="Prasad E.S."/>
        </authorList>
    </citation>
    <scope>NUCLEOTIDE SEQUENCE</scope>
    <source>
        <strain evidence="7">Pws1</strain>
    </source>
</reference>
<keyword evidence="1" id="KW-0229">DNA integration</keyword>
<dbReference type="OrthoDB" id="198497at2157"/>
<dbReference type="AlphaFoldDB" id="A0A847UHH7"/>
<name>A0A847UHH7_9EURY</name>
<feature type="domain" description="Tyr recombinase" evidence="5">
    <location>
        <begin position="116"/>
        <end position="333"/>
    </location>
</feature>
<accession>A0A847UHH7</accession>
<dbReference type="InterPro" id="IPR010998">
    <property type="entry name" value="Integrase_recombinase_N"/>
</dbReference>
<dbReference type="InterPro" id="IPR002104">
    <property type="entry name" value="Integrase_catalytic"/>
</dbReference>
<evidence type="ECO:0000256" key="2">
    <source>
        <dbReference type="ARBA" id="ARBA00023125"/>
    </source>
</evidence>
<dbReference type="PANTHER" id="PTHR30349">
    <property type="entry name" value="PHAGE INTEGRASE-RELATED"/>
    <property type="match status" value="1"/>
</dbReference>
<dbReference type="InterPro" id="IPR011010">
    <property type="entry name" value="DNA_brk_join_enz"/>
</dbReference>
<evidence type="ECO:0000256" key="3">
    <source>
        <dbReference type="ARBA" id="ARBA00023172"/>
    </source>
</evidence>
<comment type="caution">
    <text evidence="7">The sequence shown here is derived from an EMBL/GenBank/DDBJ whole genome shotgun (WGS) entry which is preliminary data.</text>
</comment>
<dbReference type="EMBL" id="WOYG01000001">
    <property type="protein sequence ID" value="NLV10711.1"/>
    <property type="molecule type" value="Genomic_DNA"/>
</dbReference>
<organism evidence="7 8">
    <name type="scientific">Halomicrobium mukohataei</name>
    <dbReference type="NCBI Taxonomy" id="57705"/>
    <lineage>
        <taxon>Archaea</taxon>
        <taxon>Methanobacteriati</taxon>
        <taxon>Methanobacteriota</taxon>
        <taxon>Stenosarchaea group</taxon>
        <taxon>Halobacteria</taxon>
        <taxon>Halobacteriales</taxon>
        <taxon>Haloarculaceae</taxon>
        <taxon>Halomicrobium</taxon>
    </lineage>
</organism>
<keyword evidence="3" id="KW-0233">DNA recombination</keyword>
<proteinExistence type="predicted"/>
<dbReference type="InterPro" id="IPR044068">
    <property type="entry name" value="CB"/>
</dbReference>
<evidence type="ECO:0000313" key="7">
    <source>
        <dbReference type="EMBL" id="NLV10711.1"/>
    </source>
</evidence>
<sequence>MSDGPDDLPVDRAVDRFLRKRQTDSTDRTLRSYESRLQPFIEWCEANEIETLNDLTAWQIDEYDLVLREQDHAPTTIKGHLSTLRVFLKYAANVGIVDHELPEAIDVPTLDRNEEQSEELLSAEDATSALAFFRDSKRYFGVSMHAFLEVAWHTGARMGGLRALDLEDYDEDDQSLYFRHRPSSDTPLKNKAEGERLVGIADPVCEALDTYIVRERADKRDEYGREPLFCGRQGRPSFTTLRSWSYRATQPCLWTECPHGRRRSSCEWTERRHASKCPSSRSPHRVRTGSITWQLNRGLSIEIVAERVNATPSVIRQYYDQATAEEEFEKRRRAAETALDIDRHSDQ</sequence>
<dbReference type="GO" id="GO:0006310">
    <property type="term" value="P:DNA recombination"/>
    <property type="evidence" value="ECO:0007669"/>
    <property type="project" value="UniProtKB-KW"/>
</dbReference>
<dbReference type="PROSITE" id="PS51898">
    <property type="entry name" value="TYR_RECOMBINASE"/>
    <property type="match status" value="1"/>
</dbReference>
<dbReference type="Gene3D" id="1.10.443.10">
    <property type="entry name" value="Intergrase catalytic core"/>
    <property type="match status" value="1"/>
</dbReference>
<evidence type="ECO:0000313" key="8">
    <source>
        <dbReference type="Proteomes" id="UP000608662"/>
    </source>
</evidence>
<gene>
    <name evidence="7" type="ORF">GOC74_12330</name>
</gene>
<dbReference type="GeneID" id="94361451"/>
<dbReference type="GO" id="GO:0003677">
    <property type="term" value="F:DNA binding"/>
    <property type="evidence" value="ECO:0007669"/>
    <property type="project" value="UniProtKB-UniRule"/>
</dbReference>
<dbReference type="SUPFAM" id="SSF56349">
    <property type="entry name" value="DNA breaking-rejoining enzymes"/>
    <property type="match status" value="1"/>
</dbReference>